<dbReference type="Gene3D" id="2.60.450.10">
    <property type="entry name" value="Lipopolysaccharide (LPS) transport protein A like domain"/>
    <property type="match status" value="1"/>
</dbReference>
<dbReference type="InterPro" id="IPR005653">
    <property type="entry name" value="OstA-like_N"/>
</dbReference>
<dbReference type="EMBL" id="UXAW01000048">
    <property type="protein sequence ID" value="VDC23464.1"/>
    <property type="molecule type" value="Genomic_DNA"/>
</dbReference>
<keyword evidence="5" id="KW-1185">Reference proteome</keyword>
<name>A0A3P5X7Y2_9RHOB</name>
<dbReference type="PANTHER" id="PTHR36504">
    <property type="entry name" value="LIPOPOLYSACCHARIDE EXPORT SYSTEM PROTEIN LPTA"/>
    <property type="match status" value="1"/>
</dbReference>
<dbReference type="Pfam" id="PF03968">
    <property type="entry name" value="LptD_N"/>
    <property type="match status" value="1"/>
</dbReference>
<evidence type="ECO:0000259" key="3">
    <source>
        <dbReference type="Pfam" id="PF03968"/>
    </source>
</evidence>
<dbReference type="Proteomes" id="UP000277498">
    <property type="component" value="Unassembled WGS sequence"/>
</dbReference>
<feature type="chain" id="PRO_5018192601" evidence="2">
    <location>
        <begin position="21"/>
        <end position="161"/>
    </location>
</feature>
<evidence type="ECO:0000313" key="5">
    <source>
        <dbReference type="Proteomes" id="UP000277498"/>
    </source>
</evidence>
<evidence type="ECO:0000256" key="1">
    <source>
        <dbReference type="ARBA" id="ARBA00022729"/>
    </source>
</evidence>
<evidence type="ECO:0000256" key="2">
    <source>
        <dbReference type="SAM" id="SignalP"/>
    </source>
</evidence>
<organism evidence="4 5">
    <name type="scientific">Pseudogemmobacter humi</name>
    <dbReference type="NCBI Taxonomy" id="2483812"/>
    <lineage>
        <taxon>Bacteria</taxon>
        <taxon>Pseudomonadati</taxon>
        <taxon>Pseudomonadota</taxon>
        <taxon>Alphaproteobacteria</taxon>
        <taxon>Rhodobacterales</taxon>
        <taxon>Paracoccaceae</taxon>
        <taxon>Pseudogemmobacter</taxon>
    </lineage>
</organism>
<proteinExistence type="predicted"/>
<dbReference type="GO" id="GO:0030288">
    <property type="term" value="C:outer membrane-bounded periplasmic space"/>
    <property type="evidence" value="ECO:0007669"/>
    <property type="project" value="TreeGrafter"/>
</dbReference>
<evidence type="ECO:0000313" key="4">
    <source>
        <dbReference type="EMBL" id="VDC23464.1"/>
    </source>
</evidence>
<dbReference type="AlphaFoldDB" id="A0A3P5X7Y2"/>
<feature type="domain" description="Organic solvent tolerance-like N-terminal" evidence="3">
    <location>
        <begin position="39"/>
        <end position="144"/>
    </location>
</feature>
<reference evidence="4 5" key="1">
    <citation type="submission" date="2018-11" db="EMBL/GenBank/DDBJ databases">
        <authorList>
            <person name="Criscuolo A."/>
        </authorList>
    </citation>
    <scope>NUCLEOTIDE SEQUENCE [LARGE SCALE GENOMIC DNA]</scope>
    <source>
        <strain evidence="4">ACIP111625</strain>
    </source>
</reference>
<protein>
    <submittedName>
        <fullName evidence="4">Lipopolysaccharide export system protein LptA</fullName>
    </submittedName>
</protein>
<dbReference type="RefSeq" id="WP_124085471.1">
    <property type="nucleotide sequence ID" value="NZ_UXAW01000048.1"/>
</dbReference>
<sequence length="161" mass="16454">MTLFARALILTLALSAPALAQEANVAFGGLTQDTSLPVEITADTLSVNNADGSAVFSGNVLVGQGEMRLSAAEVRVDYATDSRAIERLHATGGVTIASSQDAAEAREAVYTIDSGLVVMTGDVLLTQGQSALTGQKLTLNLKDGTGVIEGGVSTTFLPGKN</sequence>
<feature type="signal peptide" evidence="2">
    <location>
        <begin position="1"/>
        <end position="20"/>
    </location>
</feature>
<keyword evidence="1 2" id="KW-0732">Signal</keyword>
<dbReference type="OrthoDB" id="9811926at2"/>
<dbReference type="GO" id="GO:0017089">
    <property type="term" value="F:glycolipid transfer activity"/>
    <property type="evidence" value="ECO:0007669"/>
    <property type="project" value="TreeGrafter"/>
</dbReference>
<dbReference type="GO" id="GO:0015920">
    <property type="term" value="P:lipopolysaccharide transport"/>
    <property type="evidence" value="ECO:0007669"/>
    <property type="project" value="TreeGrafter"/>
</dbReference>
<accession>A0A3P5X7Y2</accession>
<dbReference type="InterPro" id="IPR052037">
    <property type="entry name" value="LPS_export_LptA"/>
</dbReference>
<dbReference type="PANTHER" id="PTHR36504:SF1">
    <property type="entry name" value="LIPOPOLYSACCHARIDE EXPORT SYSTEM PROTEIN LPTA"/>
    <property type="match status" value="1"/>
</dbReference>
<gene>
    <name evidence="4" type="primary">lptA</name>
    <name evidence="4" type="ORF">XINFAN_01057</name>
</gene>
<dbReference type="GO" id="GO:0009279">
    <property type="term" value="C:cell outer membrane"/>
    <property type="evidence" value="ECO:0007669"/>
    <property type="project" value="TreeGrafter"/>
</dbReference>